<dbReference type="InterPro" id="IPR039422">
    <property type="entry name" value="MarR/SlyA-like"/>
</dbReference>
<proteinExistence type="predicted"/>
<keyword evidence="4" id="KW-1185">Reference proteome</keyword>
<dbReference type="Pfam" id="PF12802">
    <property type="entry name" value="MarR_2"/>
    <property type="match status" value="1"/>
</dbReference>
<dbReference type="Proteomes" id="UP001183390">
    <property type="component" value="Unassembled WGS sequence"/>
</dbReference>
<evidence type="ECO:0000259" key="2">
    <source>
        <dbReference type="PROSITE" id="PS50995"/>
    </source>
</evidence>
<organism evidence="3 4">
    <name type="scientific">Nocardiopsis lambiniae</name>
    <dbReference type="NCBI Taxonomy" id="3075539"/>
    <lineage>
        <taxon>Bacteria</taxon>
        <taxon>Bacillati</taxon>
        <taxon>Actinomycetota</taxon>
        <taxon>Actinomycetes</taxon>
        <taxon>Streptosporangiales</taxon>
        <taxon>Nocardiopsidaceae</taxon>
        <taxon>Nocardiopsis</taxon>
    </lineage>
</organism>
<protein>
    <submittedName>
        <fullName evidence="3">MarR family transcriptional regulator</fullName>
    </submittedName>
</protein>
<dbReference type="PROSITE" id="PS50995">
    <property type="entry name" value="HTH_MARR_2"/>
    <property type="match status" value="1"/>
</dbReference>
<feature type="compositionally biased region" description="Basic and acidic residues" evidence="1">
    <location>
        <begin position="157"/>
        <end position="169"/>
    </location>
</feature>
<dbReference type="EMBL" id="JAVREP010000001">
    <property type="protein sequence ID" value="MDT0327267.1"/>
    <property type="molecule type" value="Genomic_DNA"/>
</dbReference>
<evidence type="ECO:0000256" key="1">
    <source>
        <dbReference type="SAM" id="MobiDB-lite"/>
    </source>
</evidence>
<name>A0ABU2M3T8_9ACTN</name>
<feature type="domain" description="HTH marR-type" evidence="2">
    <location>
        <begin position="11"/>
        <end position="147"/>
    </location>
</feature>
<dbReference type="RefSeq" id="WP_311510071.1">
    <property type="nucleotide sequence ID" value="NZ_JAVREP010000001.1"/>
</dbReference>
<dbReference type="InterPro" id="IPR000835">
    <property type="entry name" value="HTH_MarR-typ"/>
</dbReference>
<gene>
    <name evidence="3" type="ORF">RM479_02465</name>
</gene>
<evidence type="ECO:0000313" key="3">
    <source>
        <dbReference type="EMBL" id="MDT0327267.1"/>
    </source>
</evidence>
<dbReference type="PANTHER" id="PTHR33164">
    <property type="entry name" value="TRANSCRIPTIONAL REGULATOR, MARR FAMILY"/>
    <property type="match status" value="1"/>
</dbReference>
<evidence type="ECO:0000313" key="4">
    <source>
        <dbReference type="Proteomes" id="UP001183390"/>
    </source>
</evidence>
<dbReference type="InterPro" id="IPR036388">
    <property type="entry name" value="WH-like_DNA-bd_sf"/>
</dbReference>
<dbReference type="SMART" id="SM00347">
    <property type="entry name" value="HTH_MARR"/>
    <property type="match status" value="1"/>
</dbReference>
<dbReference type="PANTHER" id="PTHR33164:SF99">
    <property type="entry name" value="MARR FAMILY REGULATORY PROTEIN"/>
    <property type="match status" value="1"/>
</dbReference>
<dbReference type="InterPro" id="IPR036390">
    <property type="entry name" value="WH_DNA-bd_sf"/>
</dbReference>
<reference evidence="4" key="1">
    <citation type="submission" date="2023-07" db="EMBL/GenBank/DDBJ databases">
        <title>30 novel species of actinomycetes from the DSMZ collection.</title>
        <authorList>
            <person name="Nouioui I."/>
        </authorList>
    </citation>
    <scope>NUCLEOTIDE SEQUENCE [LARGE SCALE GENOMIC DNA]</scope>
    <source>
        <strain evidence="4">DSM 44743</strain>
    </source>
</reference>
<feature type="region of interest" description="Disordered" evidence="1">
    <location>
        <begin position="149"/>
        <end position="169"/>
    </location>
</feature>
<dbReference type="Gene3D" id="1.10.10.10">
    <property type="entry name" value="Winged helix-like DNA-binding domain superfamily/Winged helix DNA-binding domain"/>
    <property type="match status" value="1"/>
</dbReference>
<accession>A0ABU2M3T8</accession>
<dbReference type="SUPFAM" id="SSF46785">
    <property type="entry name" value="Winged helix' DNA-binding domain"/>
    <property type="match status" value="1"/>
</dbReference>
<sequence>MENPAWLDADEQRVWRGFLRVNAWIYDDLERDLRERGGLSLVEYGILVHLSEAPERRMRMRALADGVIVSKSRLSHQISRLERDGLVRKQECADDRRGLWAVLTDEGARLLADIAPGHAARVRALVFDRLGPRRTADLEAILATLEPSGDAPMDGIRPADDRSATAGHD</sequence>
<comment type="caution">
    <text evidence="3">The sequence shown here is derived from an EMBL/GenBank/DDBJ whole genome shotgun (WGS) entry which is preliminary data.</text>
</comment>